<evidence type="ECO:0000313" key="9">
    <source>
        <dbReference type="Proteomes" id="UP000298138"/>
    </source>
</evidence>
<feature type="compositionally biased region" description="Pro residues" evidence="3">
    <location>
        <begin position="163"/>
        <end position="180"/>
    </location>
</feature>
<sequence length="558" mass="58937">MTEFIGARISLISKSNIRYVGTLHEINSETSTVALEQVVSHGTEGRRGGEDEIPASSNVYEYIVFRGSDVKDLRIEEQPQPKPQPPPPQLDDPAILGHGSRPFPAPQPNQFHPPPMPQYFYPPPQPQQRFGPMYPNPGMYGGFPGGPGQPPMGVPHPGVQSPPMMPPQQPQPPQGPPPQPISQSQTQPQQQPQPQPSQPQAQASVQVPTGPQNRAPPQAPIGPAATRQAGQNARAPQPQAAVTAAEEPKTAVPAQNAVPVPPNGFEATQAPQQSTPPTQPASRVPVGPKARGGIVPALPLPGRSPARPTATVSAPTQPTQSNDAIQALSDKVNNLSVGSQPAPLGSIMATSEAPKPDVPTASTHPNAAPRPRQPGSNNFGTRGGRNNYRGGSQTAQAHKVEVPTTDYDFEAANAKFNKQDLVKEVIASGEDEMPSTEGVVSTNGTGPAADLEEKVIIPPPAGGFYNRGSSFFDNISCENKERAEGKGQTRPRGAAFRSEEQKKNLETFGQGSVDGYGYRGGWRGRGRGRGYGRGRGGNGGYGYSRGGFRQPQQPAAGN</sequence>
<keyword evidence="9" id="KW-1185">Reference proteome</keyword>
<dbReference type="InterPro" id="IPR025761">
    <property type="entry name" value="FFD_box"/>
</dbReference>
<dbReference type="PANTHER" id="PTHR13586">
    <property type="entry name" value="SCD6 PROTEIN-RELATED"/>
    <property type="match status" value="1"/>
</dbReference>
<evidence type="ECO:0000256" key="2">
    <source>
        <dbReference type="PROSITE-ProRule" id="PRU00869"/>
    </source>
</evidence>
<evidence type="ECO:0000313" key="8">
    <source>
        <dbReference type="EMBL" id="TGZ77764.1"/>
    </source>
</evidence>
<evidence type="ECO:0000259" key="7">
    <source>
        <dbReference type="PROSITE" id="PS52002"/>
    </source>
</evidence>
<dbReference type="OrthoDB" id="21539at2759"/>
<dbReference type="GO" id="GO:0000932">
    <property type="term" value="C:P-body"/>
    <property type="evidence" value="ECO:0007669"/>
    <property type="project" value="TreeGrafter"/>
</dbReference>
<dbReference type="PANTHER" id="PTHR13586:SF0">
    <property type="entry name" value="TRAILER HITCH, ISOFORM H"/>
    <property type="match status" value="1"/>
</dbReference>
<dbReference type="InParanoid" id="A0A4V3SHV9"/>
<evidence type="ECO:0000259" key="4">
    <source>
        <dbReference type="PROSITE" id="PS51512"/>
    </source>
</evidence>
<protein>
    <recommendedName>
        <fullName evidence="10">TFG box profile domain-containing protein</fullName>
    </recommendedName>
</protein>
<dbReference type="Gene3D" id="2.30.30.100">
    <property type="match status" value="1"/>
</dbReference>
<feature type="region of interest" description="Disordered" evidence="3">
    <location>
        <begin position="77"/>
        <end position="403"/>
    </location>
</feature>
<dbReference type="SMART" id="SM01271">
    <property type="entry name" value="LSM14"/>
    <property type="match status" value="1"/>
</dbReference>
<feature type="domain" description="FFD box profile" evidence="5">
    <location>
        <begin position="463"/>
        <end position="479"/>
    </location>
</feature>
<feature type="compositionally biased region" description="Gly residues" evidence="3">
    <location>
        <begin position="512"/>
        <end position="521"/>
    </location>
</feature>
<dbReference type="PROSITE" id="PS51512">
    <property type="entry name" value="DFDF"/>
    <property type="match status" value="1"/>
</dbReference>
<dbReference type="GO" id="GO:0034063">
    <property type="term" value="P:stress granule assembly"/>
    <property type="evidence" value="ECO:0007669"/>
    <property type="project" value="TreeGrafter"/>
</dbReference>
<dbReference type="Proteomes" id="UP000298138">
    <property type="component" value="Unassembled WGS sequence"/>
</dbReference>
<dbReference type="Pfam" id="PF09532">
    <property type="entry name" value="FDF"/>
    <property type="match status" value="1"/>
</dbReference>
<feature type="compositionally biased region" description="Low complexity" evidence="3">
    <location>
        <begin position="127"/>
        <end position="138"/>
    </location>
</feature>
<dbReference type="InterPro" id="IPR025768">
    <property type="entry name" value="TFG_box"/>
</dbReference>
<name>A0A4V3SHV9_9PEZI</name>
<feature type="compositionally biased region" description="Gly residues" evidence="3">
    <location>
        <begin position="533"/>
        <end position="545"/>
    </location>
</feature>
<dbReference type="InterPro" id="IPR010920">
    <property type="entry name" value="LSM_dom_sf"/>
</dbReference>
<dbReference type="InterPro" id="IPR047575">
    <property type="entry name" value="Sm"/>
</dbReference>
<dbReference type="GO" id="GO:0003729">
    <property type="term" value="F:mRNA binding"/>
    <property type="evidence" value="ECO:0007669"/>
    <property type="project" value="TreeGrafter"/>
</dbReference>
<feature type="compositionally biased region" description="Basic residues" evidence="3">
    <location>
        <begin position="522"/>
        <end position="532"/>
    </location>
</feature>
<feature type="short sequence motif" description="FFD box" evidence="1">
    <location>
        <begin position="463"/>
        <end position="479"/>
    </location>
</feature>
<organism evidence="8 9">
    <name type="scientific">Ascodesmis nigricans</name>
    <dbReference type="NCBI Taxonomy" id="341454"/>
    <lineage>
        <taxon>Eukaryota</taxon>
        <taxon>Fungi</taxon>
        <taxon>Dikarya</taxon>
        <taxon>Ascomycota</taxon>
        <taxon>Pezizomycotina</taxon>
        <taxon>Pezizomycetes</taxon>
        <taxon>Pezizales</taxon>
        <taxon>Ascodesmidaceae</taxon>
        <taxon>Ascodesmis</taxon>
    </lineage>
</organism>
<dbReference type="STRING" id="341454.A0A4V3SHV9"/>
<dbReference type="PROSITE" id="PS51513">
    <property type="entry name" value="FFD"/>
    <property type="match status" value="1"/>
</dbReference>
<feature type="domain" description="Sm" evidence="7">
    <location>
        <begin position="1"/>
        <end position="79"/>
    </location>
</feature>
<dbReference type="FunCoup" id="A0A4V3SHV9">
    <property type="interactions" value="627"/>
</dbReference>
<feature type="compositionally biased region" description="Low complexity" evidence="3">
    <location>
        <begin position="267"/>
        <end position="282"/>
    </location>
</feature>
<gene>
    <name evidence="8" type="ORF">EX30DRAFT_177934</name>
</gene>
<dbReference type="CDD" id="cd01736">
    <property type="entry name" value="LSm14_N"/>
    <property type="match status" value="1"/>
</dbReference>
<dbReference type="InterPro" id="IPR025762">
    <property type="entry name" value="DFDF"/>
</dbReference>
<dbReference type="GO" id="GO:0033962">
    <property type="term" value="P:P-body assembly"/>
    <property type="evidence" value="ECO:0007669"/>
    <property type="project" value="TreeGrafter"/>
</dbReference>
<dbReference type="SUPFAM" id="SSF50182">
    <property type="entry name" value="Sm-like ribonucleoproteins"/>
    <property type="match status" value="1"/>
</dbReference>
<dbReference type="EMBL" id="ML220149">
    <property type="protein sequence ID" value="TGZ77764.1"/>
    <property type="molecule type" value="Genomic_DNA"/>
</dbReference>
<accession>A0A4V3SHV9</accession>
<dbReference type="InterPro" id="IPR019050">
    <property type="entry name" value="FDF_dom"/>
</dbReference>
<dbReference type="SMART" id="SM01199">
    <property type="entry name" value="FDF"/>
    <property type="match status" value="1"/>
</dbReference>
<feature type="domain" description="DFDF" evidence="4">
    <location>
        <begin position="395"/>
        <end position="431"/>
    </location>
</feature>
<dbReference type="Pfam" id="PF12701">
    <property type="entry name" value="LSM14"/>
    <property type="match status" value="1"/>
</dbReference>
<feature type="compositionally biased region" description="Pro residues" evidence="3">
    <location>
        <begin position="103"/>
        <end position="126"/>
    </location>
</feature>
<dbReference type="PROSITE" id="PS52002">
    <property type="entry name" value="SM"/>
    <property type="match status" value="1"/>
</dbReference>
<dbReference type="PROSITE" id="PS51536">
    <property type="entry name" value="TFG"/>
    <property type="match status" value="1"/>
</dbReference>
<evidence type="ECO:0000256" key="3">
    <source>
        <dbReference type="SAM" id="MobiDB-lite"/>
    </source>
</evidence>
<evidence type="ECO:0000256" key="1">
    <source>
        <dbReference type="PROSITE-ProRule" id="PRU00846"/>
    </source>
</evidence>
<feature type="compositionally biased region" description="Pro residues" evidence="3">
    <location>
        <begin position="80"/>
        <end position="90"/>
    </location>
</feature>
<feature type="region of interest" description="Disordered" evidence="3">
    <location>
        <begin position="480"/>
        <end position="558"/>
    </location>
</feature>
<feature type="compositionally biased region" description="Low complexity" evidence="3">
    <location>
        <begin position="198"/>
        <end position="209"/>
    </location>
</feature>
<evidence type="ECO:0008006" key="10">
    <source>
        <dbReference type="Google" id="ProtNLM"/>
    </source>
</evidence>
<proteinExistence type="predicted"/>
<feature type="compositionally biased region" description="Low complexity" evidence="3">
    <location>
        <begin position="375"/>
        <end position="391"/>
    </location>
</feature>
<feature type="short sequence motif" description="TFG box" evidence="2">
    <location>
        <begin position="492"/>
        <end position="512"/>
    </location>
</feature>
<evidence type="ECO:0000259" key="6">
    <source>
        <dbReference type="PROSITE" id="PS51536"/>
    </source>
</evidence>
<reference evidence="8 9" key="1">
    <citation type="submission" date="2019-04" db="EMBL/GenBank/DDBJ databases">
        <title>Comparative genomics and transcriptomics to analyze fruiting body development in filamentous ascomycetes.</title>
        <authorList>
            <consortium name="DOE Joint Genome Institute"/>
            <person name="Lutkenhaus R."/>
            <person name="Traeger S."/>
            <person name="Breuer J."/>
            <person name="Kuo A."/>
            <person name="Lipzen A."/>
            <person name="Pangilinan J."/>
            <person name="Dilworth D."/>
            <person name="Sandor L."/>
            <person name="Poggeler S."/>
            <person name="Barry K."/>
            <person name="Grigoriev I.V."/>
            <person name="Nowrousian M."/>
        </authorList>
    </citation>
    <scope>NUCLEOTIDE SEQUENCE [LARGE SCALE GENOMIC DNA]</scope>
    <source>
        <strain evidence="8 9">CBS 389.68</strain>
    </source>
</reference>
<feature type="compositionally biased region" description="Polar residues" evidence="3">
    <location>
        <begin position="310"/>
        <end position="324"/>
    </location>
</feature>
<dbReference type="InterPro" id="IPR025609">
    <property type="entry name" value="Lsm14-like_N"/>
</dbReference>
<feature type="domain" description="TFG box profile" evidence="6">
    <location>
        <begin position="492"/>
        <end position="512"/>
    </location>
</feature>
<dbReference type="AlphaFoldDB" id="A0A4V3SHV9"/>
<feature type="compositionally biased region" description="Low complexity" evidence="3">
    <location>
        <begin position="181"/>
        <end position="190"/>
    </location>
</feature>
<evidence type="ECO:0000259" key="5">
    <source>
        <dbReference type="PROSITE" id="PS51513"/>
    </source>
</evidence>